<reference evidence="1 2" key="1">
    <citation type="journal article" date="2011" name="PLoS ONE">
        <title>The complete genome sequence of Thermoproteus tenax: a physiologically versatile member of the Crenarchaeota.</title>
        <authorList>
            <person name="Siebers B."/>
            <person name="Zaparty M."/>
            <person name="Raddatz G."/>
            <person name="Tjaden B."/>
            <person name="Albers S.V."/>
            <person name="Bell S.D."/>
            <person name="Blombach F."/>
            <person name="Kletzin A."/>
            <person name="Kyrpides N."/>
            <person name="Lanz C."/>
            <person name="Plagens A."/>
            <person name="Rampp M."/>
            <person name="Rosinus A."/>
            <person name="von Jan M."/>
            <person name="Makarova K.S."/>
            <person name="Klenk H.P."/>
            <person name="Schuster S.C."/>
            <person name="Hensel R."/>
        </authorList>
    </citation>
    <scope>NUCLEOTIDE SEQUENCE [LARGE SCALE GENOMIC DNA]</scope>
    <source>
        <strain evidence="2">ATCC 35583 / DSM 2078 / JCM 9277 / NBRC 100435 / Kra 1</strain>
    </source>
</reference>
<proteinExistence type="predicted"/>
<dbReference type="KEGG" id="ttn:TTX_1732"/>
<dbReference type="eggNOG" id="arCOG01981">
    <property type="taxonomic scope" value="Archaea"/>
</dbReference>
<dbReference type="Proteomes" id="UP000002654">
    <property type="component" value="Chromosome"/>
</dbReference>
<evidence type="ECO:0000313" key="1">
    <source>
        <dbReference type="EMBL" id="CCC82353.1"/>
    </source>
</evidence>
<gene>
    <name evidence="1" type="primary">tfb4</name>
    <name evidence="1" type="ordered locus">TTX_1732</name>
</gene>
<dbReference type="HOGENOM" id="CLU_1040599_0_0_2"/>
<dbReference type="SUPFAM" id="SSF47954">
    <property type="entry name" value="Cyclin-like"/>
    <property type="match status" value="1"/>
</dbReference>
<accession>G4RLA8</accession>
<organism evidence="1 2">
    <name type="scientific">Thermoproteus tenax (strain ATCC 35583 / DSM 2078 / JCM 9277 / NBRC 100435 / Kra 1)</name>
    <dbReference type="NCBI Taxonomy" id="768679"/>
    <lineage>
        <taxon>Archaea</taxon>
        <taxon>Thermoproteota</taxon>
        <taxon>Thermoprotei</taxon>
        <taxon>Thermoproteales</taxon>
        <taxon>Thermoproteaceae</taxon>
        <taxon>Thermoproteus</taxon>
    </lineage>
</organism>
<dbReference type="GeneID" id="11262616"/>
<evidence type="ECO:0000313" key="2">
    <source>
        <dbReference type="Proteomes" id="UP000002654"/>
    </source>
</evidence>
<dbReference type="PaxDb" id="768679-TTX_1732"/>
<name>G4RLA8_THETK</name>
<dbReference type="EMBL" id="FN869859">
    <property type="protein sequence ID" value="CCC82353.1"/>
    <property type="molecule type" value="Genomic_DNA"/>
</dbReference>
<dbReference type="AlphaFoldDB" id="G4RLA8"/>
<dbReference type="PATRIC" id="fig|768679.9.peg.1753"/>
<dbReference type="OrthoDB" id="382932at2157"/>
<protein>
    <submittedName>
        <fullName evidence="1">Transcription initiation factor B</fullName>
    </submittedName>
</protein>
<sequence>MSVQIDIVGRCPVCGGERLALNSEYMVVCTSCGTVLGGAVASGAYATRRDDDHAPIFGSTLFDWHDIRGLVVPKYKVYEMLNRRVSSGVETEIDKLASLLSLPKACSSTAKWIVMRIRYVRDVELTAAAALFISCRIVKTYADFKFKGFDAEKLRRKIVLLQKLAKLSMPPPPPVQVIHHLVSEFKLGPEVVRDSLDILEVLSPILGRGKIAQLVAFILAARARGHKIDVRAVADASWSQPDLIVDALKTVARAVK</sequence>
<dbReference type="RefSeq" id="WP_014127607.1">
    <property type="nucleotide sequence ID" value="NC_016070.1"/>
</dbReference>
<dbReference type="STRING" id="768679.TTX_1732"/>
<dbReference type="InterPro" id="IPR036915">
    <property type="entry name" value="Cyclin-like_sf"/>
</dbReference>
<keyword evidence="2" id="KW-1185">Reference proteome</keyword>